<evidence type="ECO:0000313" key="8">
    <source>
        <dbReference type="Proteomes" id="UP001254075"/>
    </source>
</evidence>
<dbReference type="Gene3D" id="3.90.76.10">
    <property type="entry name" value="Dipeptide-binding Protein, Domain 1"/>
    <property type="match status" value="1"/>
</dbReference>
<dbReference type="InterPro" id="IPR030678">
    <property type="entry name" value="Peptide/Ni-bd"/>
</dbReference>
<reference evidence="7" key="1">
    <citation type="submission" date="2023-08" db="EMBL/GenBank/DDBJ databases">
        <authorList>
            <person name="Page C.A."/>
            <person name="Perez-Diaz I.M."/>
        </authorList>
    </citation>
    <scope>NUCLEOTIDE SEQUENCE</scope>
    <source>
        <strain evidence="7">3.8.38</strain>
    </source>
</reference>
<dbReference type="GO" id="GO:0043190">
    <property type="term" value="C:ATP-binding cassette (ABC) transporter complex"/>
    <property type="evidence" value="ECO:0007669"/>
    <property type="project" value="InterPro"/>
</dbReference>
<dbReference type="PIRSF" id="PIRSF002741">
    <property type="entry name" value="MppA"/>
    <property type="match status" value="1"/>
</dbReference>
<accession>A0AAW8W7N9</accession>
<dbReference type="SUPFAM" id="SSF53850">
    <property type="entry name" value="Periplasmic binding protein-like II"/>
    <property type="match status" value="1"/>
</dbReference>
<evidence type="ECO:0000259" key="6">
    <source>
        <dbReference type="Pfam" id="PF00496"/>
    </source>
</evidence>
<name>A0AAW8W7N9_9LACO</name>
<organism evidence="7 8">
    <name type="scientific">Levilactobacillus namurensis</name>
    <dbReference type="NCBI Taxonomy" id="380393"/>
    <lineage>
        <taxon>Bacteria</taxon>
        <taxon>Bacillati</taxon>
        <taxon>Bacillota</taxon>
        <taxon>Bacilli</taxon>
        <taxon>Lactobacillales</taxon>
        <taxon>Lactobacillaceae</taxon>
        <taxon>Levilactobacillus</taxon>
    </lineage>
</organism>
<evidence type="ECO:0000256" key="1">
    <source>
        <dbReference type="ARBA" id="ARBA00004196"/>
    </source>
</evidence>
<dbReference type="GO" id="GO:0015833">
    <property type="term" value="P:peptide transport"/>
    <property type="evidence" value="ECO:0007669"/>
    <property type="project" value="UniProtKB-KW"/>
</dbReference>
<evidence type="ECO:0000256" key="4">
    <source>
        <dbReference type="ARBA" id="ARBA00022729"/>
    </source>
</evidence>
<protein>
    <submittedName>
        <fullName evidence="7">Peptide ABC transporter substrate-binding protein</fullName>
    </submittedName>
</protein>
<keyword evidence="4" id="KW-0732">Signal</keyword>
<feature type="domain" description="Solute-binding protein family 5" evidence="6">
    <location>
        <begin position="83"/>
        <end position="468"/>
    </location>
</feature>
<dbReference type="AlphaFoldDB" id="A0AAW8W7N9"/>
<dbReference type="Pfam" id="PF00496">
    <property type="entry name" value="SBP_bac_5"/>
    <property type="match status" value="1"/>
</dbReference>
<dbReference type="GO" id="GO:1904680">
    <property type="term" value="F:peptide transmembrane transporter activity"/>
    <property type="evidence" value="ECO:0007669"/>
    <property type="project" value="TreeGrafter"/>
</dbReference>
<dbReference type="GO" id="GO:0030288">
    <property type="term" value="C:outer membrane-bounded periplasmic space"/>
    <property type="evidence" value="ECO:0007669"/>
    <property type="project" value="UniProtKB-ARBA"/>
</dbReference>
<dbReference type="FunFam" id="3.10.105.10:FF:000001">
    <property type="entry name" value="Oligopeptide ABC transporter, oligopeptide-binding protein"/>
    <property type="match status" value="1"/>
</dbReference>
<dbReference type="PANTHER" id="PTHR30290">
    <property type="entry name" value="PERIPLASMIC BINDING COMPONENT OF ABC TRANSPORTER"/>
    <property type="match status" value="1"/>
</dbReference>
<dbReference type="PANTHER" id="PTHR30290:SF10">
    <property type="entry name" value="PERIPLASMIC OLIGOPEPTIDE-BINDING PROTEIN-RELATED"/>
    <property type="match status" value="1"/>
</dbReference>
<dbReference type="CDD" id="cd08504">
    <property type="entry name" value="PBP2_OppA"/>
    <property type="match status" value="1"/>
</dbReference>
<evidence type="ECO:0000313" key="7">
    <source>
        <dbReference type="EMBL" id="MDT7014753.1"/>
    </source>
</evidence>
<dbReference type="InterPro" id="IPR039424">
    <property type="entry name" value="SBP_5"/>
</dbReference>
<comment type="similarity">
    <text evidence="2">Belongs to the bacterial solute-binding protein 5 family.</text>
</comment>
<comment type="caution">
    <text evidence="7">The sequence shown here is derived from an EMBL/GenBank/DDBJ whole genome shotgun (WGS) entry which is preliminary data.</text>
</comment>
<keyword evidence="3" id="KW-0813">Transport</keyword>
<dbReference type="Gene3D" id="3.40.190.10">
    <property type="entry name" value="Periplasmic binding protein-like II"/>
    <property type="match status" value="1"/>
</dbReference>
<dbReference type="Proteomes" id="UP001254075">
    <property type="component" value="Unassembled WGS sequence"/>
</dbReference>
<evidence type="ECO:0000256" key="2">
    <source>
        <dbReference type="ARBA" id="ARBA00005695"/>
    </source>
</evidence>
<proteinExistence type="inferred from homology"/>
<keyword evidence="5" id="KW-0571">Peptide transport</keyword>
<dbReference type="PROSITE" id="PS51257">
    <property type="entry name" value="PROKAR_LIPOPROTEIN"/>
    <property type="match status" value="1"/>
</dbReference>
<gene>
    <name evidence="7" type="ORF">RI532_10100</name>
</gene>
<evidence type="ECO:0000256" key="5">
    <source>
        <dbReference type="ARBA" id="ARBA00022856"/>
    </source>
</evidence>
<dbReference type="EMBL" id="JAVLAM010000001">
    <property type="protein sequence ID" value="MDT7014753.1"/>
    <property type="molecule type" value="Genomic_DNA"/>
</dbReference>
<dbReference type="FunFam" id="3.90.76.10:FF:000001">
    <property type="entry name" value="Oligopeptide ABC transporter substrate-binding protein"/>
    <property type="match status" value="1"/>
</dbReference>
<keyword evidence="5" id="KW-0653">Protein transport</keyword>
<sequence length="549" mass="60615">MRGKHFGILLGLTLLVVGGLAACGKSNSSSSSSTKLAADQSVKLSAKSEVTTLDVSKAADSTSLTMLYHTQEGLFRLGKDEKLINALATKTTVSNGGKRYVFDLRKTNHWNDGKPVTAHDFVYSWRRTVNPKTASEYAYLMAGVKNFDQIQNGKLAPSQLGVKALGDYRLEVTLSKPVAYFKLLLAFPTFFPQEESVVTKEGSHYGHSSNATAYDGPFKMTKWQGTSQNWTLVKNPKFWDKRQIHLNKLNFQVVADPATGLSLFQKKSLDATTLDGTQVANLKNNPNLKTYVGGTTYYMQMNQKRVKALKNLKVRQALSLAIDKQQLASHVLRDGSKAPLGFVSQNLTRNPKTKADFARDAYVKQGVAYDLPQAKKLMKAGLKATGTKQLTLTLLSDDLPGTKTVAQYLQAELNKLPNVKITLNSLPYKTRLSRSNAGNFHLVISSWGADFADPINFLSLMSTGNTNNNGGFSDAQYDAAIQKSENQDANRPTARYQDLVTAEKRLMTQQGVVPLYQPATVELWNAKVSGYVWNPAGMSRGYQWMEVHQ</sequence>
<dbReference type="RefSeq" id="WP_313845326.1">
    <property type="nucleotide sequence ID" value="NZ_JAVLAM010000001.1"/>
</dbReference>
<comment type="subcellular location">
    <subcellularLocation>
        <location evidence="1">Cell envelope</location>
    </subcellularLocation>
</comment>
<evidence type="ECO:0000256" key="3">
    <source>
        <dbReference type="ARBA" id="ARBA00022448"/>
    </source>
</evidence>
<dbReference type="Gene3D" id="3.10.105.10">
    <property type="entry name" value="Dipeptide-binding Protein, Domain 3"/>
    <property type="match status" value="1"/>
</dbReference>
<dbReference type="InterPro" id="IPR000914">
    <property type="entry name" value="SBP_5_dom"/>
</dbReference>